<comment type="caution">
    <text evidence="2">The sequence shown here is derived from an EMBL/GenBank/DDBJ whole genome shotgun (WGS) entry which is preliminary data.</text>
</comment>
<evidence type="ECO:0000256" key="1">
    <source>
        <dbReference type="SAM" id="MobiDB-lite"/>
    </source>
</evidence>
<organism evidence="2 3">
    <name type="scientific">Clostridium puniceum</name>
    <dbReference type="NCBI Taxonomy" id="29367"/>
    <lineage>
        <taxon>Bacteria</taxon>
        <taxon>Bacillati</taxon>
        <taxon>Bacillota</taxon>
        <taxon>Clostridia</taxon>
        <taxon>Eubacteriales</taxon>
        <taxon>Clostridiaceae</taxon>
        <taxon>Clostridium</taxon>
    </lineage>
</organism>
<name>A0A1S8T8B8_9CLOT</name>
<dbReference type="Proteomes" id="UP000190890">
    <property type="component" value="Unassembled WGS sequence"/>
</dbReference>
<feature type="compositionally biased region" description="Basic and acidic residues" evidence="1">
    <location>
        <begin position="104"/>
        <end position="122"/>
    </location>
</feature>
<gene>
    <name evidence="2" type="ORF">CLPUN_42310</name>
</gene>
<evidence type="ECO:0000313" key="2">
    <source>
        <dbReference type="EMBL" id="OOM73993.1"/>
    </source>
</evidence>
<reference evidence="2 3" key="1">
    <citation type="submission" date="2016-05" db="EMBL/GenBank/DDBJ databases">
        <title>Microbial solvent formation.</title>
        <authorList>
            <person name="Poehlein A."/>
            <person name="Montoya Solano J.D."/>
            <person name="Flitsch S."/>
            <person name="Krabben P."/>
            <person name="Duerre P."/>
            <person name="Daniel R."/>
        </authorList>
    </citation>
    <scope>NUCLEOTIDE SEQUENCE [LARGE SCALE GENOMIC DNA]</scope>
    <source>
        <strain evidence="2 3">DSM 2619</strain>
    </source>
</reference>
<proteinExistence type="predicted"/>
<dbReference type="AlphaFoldDB" id="A0A1S8T8B8"/>
<dbReference type="RefSeq" id="WP_077849178.1">
    <property type="nucleotide sequence ID" value="NZ_LZZM01000206.1"/>
</dbReference>
<accession>A0A1S8T8B8</accession>
<sequence>MIKVLADKVLGFHNGDQDEKGNLIICRTKIGFCELPDWVAKSAYYKAAILDGSLRPFENSASSEEVLKDQEKLQALKDEIKALEEKRDLLNTSNEIIENASKTKSKDKSKDETKDLEEKGELIDPANEITGKDSETKK</sequence>
<feature type="region of interest" description="Disordered" evidence="1">
    <location>
        <begin position="94"/>
        <end position="138"/>
    </location>
</feature>
<dbReference type="OrthoDB" id="9982382at2"/>
<dbReference type="STRING" id="29367.CLPUN_42310"/>
<evidence type="ECO:0000313" key="3">
    <source>
        <dbReference type="Proteomes" id="UP000190890"/>
    </source>
</evidence>
<dbReference type="EMBL" id="LZZM01000206">
    <property type="protein sequence ID" value="OOM73993.1"/>
    <property type="molecule type" value="Genomic_DNA"/>
</dbReference>
<keyword evidence="3" id="KW-1185">Reference proteome</keyword>
<protein>
    <submittedName>
        <fullName evidence="2">Uncharacterized protein</fullName>
    </submittedName>
</protein>